<dbReference type="Proteomes" id="UP000492821">
    <property type="component" value="Unassembled WGS sequence"/>
</dbReference>
<name>A0A7E4ZVB5_PANRE</name>
<dbReference type="WBParaSite" id="Pan_g19409.t1">
    <property type="protein sequence ID" value="Pan_g19409.t1"/>
    <property type="gene ID" value="Pan_g19409"/>
</dbReference>
<organism evidence="1 2">
    <name type="scientific">Panagrellus redivivus</name>
    <name type="common">Microworm</name>
    <dbReference type="NCBI Taxonomy" id="6233"/>
    <lineage>
        <taxon>Eukaryota</taxon>
        <taxon>Metazoa</taxon>
        <taxon>Ecdysozoa</taxon>
        <taxon>Nematoda</taxon>
        <taxon>Chromadorea</taxon>
        <taxon>Rhabditida</taxon>
        <taxon>Tylenchina</taxon>
        <taxon>Panagrolaimomorpha</taxon>
        <taxon>Panagrolaimoidea</taxon>
        <taxon>Panagrolaimidae</taxon>
        <taxon>Panagrellus</taxon>
    </lineage>
</organism>
<proteinExistence type="predicted"/>
<protein>
    <submittedName>
        <fullName evidence="2">FBA_2 domain-containing protein</fullName>
    </submittedName>
</protein>
<reference evidence="1" key="1">
    <citation type="journal article" date="2013" name="Genetics">
        <title>The draft genome and transcriptome of Panagrellus redivivus are shaped by the harsh demands of a free-living lifestyle.</title>
        <authorList>
            <person name="Srinivasan J."/>
            <person name="Dillman A.R."/>
            <person name="Macchietto M.G."/>
            <person name="Heikkinen L."/>
            <person name="Lakso M."/>
            <person name="Fracchia K.M."/>
            <person name="Antoshechkin I."/>
            <person name="Mortazavi A."/>
            <person name="Wong G."/>
            <person name="Sternberg P.W."/>
        </authorList>
    </citation>
    <scope>NUCLEOTIDE SEQUENCE [LARGE SCALE GENOMIC DNA]</scope>
    <source>
        <strain evidence="1">MT8872</strain>
    </source>
</reference>
<dbReference type="AlphaFoldDB" id="A0A7E4ZVB5"/>
<evidence type="ECO:0000313" key="2">
    <source>
        <dbReference type="WBParaSite" id="Pan_g19409.t1"/>
    </source>
</evidence>
<accession>A0A7E4ZVB5</accession>
<sequence>MLDIEACGFMTESFYILMWIRKSHRRWSKEQNQNLENLIIFSSPTIVNILPNGAVYEMPLQGLQYCIYNTEEPMAFQAPVSFGS</sequence>
<keyword evidence="1" id="KW-1185">Reference proteome</keyword>
<reference evidence="2" key="2">
    <citation type="submission" date="2020-10" db="UniProtKB">
        <authorList>
            <consortium name="WormBaseParasite"/>
        </authorList>
    </citation>
    <scope>IDENTIFICATION</scope>
</reference>
<evidence type="ECO:0000313" key="1">
    <source>
        <dbReference type="Proteomes" id="UP000492821"/>
    </source>
</evidence>